<feature type="compositionally biased region" description="Basic and acidic residues" evidence="3">
    <location>
        <begin position="1306"/>
        <end position="1320"/>
    </location>
</feature>
<dbReference type="InterPro" id="IPR000408">
    <property type="entry name" value="Reg_chr_condens"/>
</dbReference>
<feature type="region of interest" description="Disordered" evidence="3">
    <location>
        <begin position="1081"/>
        <end position="1125"/>
    </location>
</feature>
<feature type="region of interest" description="Disordered" evidence="3">
    <location>
        <begin position="2124"/>
        <end position="2152"/>
    </location>
</feature>
<reference evidence="4 5" key="1">
    <citation type="submission" date="2017-09" db="EMBL/GenBank/DDBJ databases">
        <title>Genome sequencing of Besnoitia besnoiti strain Bb-Ger1.</title>
        <authorList>
            <person name="Schares G."/>
            <person name="Venepally P."/>
            <person name="Lorenzi H.A."/>
        </authorList>
    </citation>
    <scope>NUCLEOTIDE SEQUENCE [LARGE SCALE GENOMIC DNA]</scope>
    <source>
        <strain evidence="4 5">Bb-Ger1</strain>
    </source>
</reference>
<feature type="region of interest" description="Disordered" evidence="3">
    <location>
        <begin position="1306"/>
        <end position="1362"/>
    </location>
</feature>
<dbReference type="KEGG" id="bbes:BESB_082500"/>
<feature type="compositionally biased region" description="Basic and acidic residues" evidence="3">
    <location>
        <begin position="2300"/>
        <end position="2309"/>
    </location>
</feature>
<evidence type="ECO:0000256" key="3">
    <source>
        <dbReference type="SAM" id="MobiDB-lite"/>
    </source>
</evidence>
<feature type="region of interest" description="Disordered" evidence="3">
    <location>
        <begin position="2515"/>
        <end position="2565"/>
    </location>
</feature>
<feature type="region of interest" description="Disordered" evidence="3">
    <location>
        <begin position="972"/>
        <end position="996"/>
    </location>
</feature>
<dbReference type="GeneID" id="40313176"/>
<dbReference type="Proteomes" id="UP000224006">
    <property type="component" value="Chromosome VIII"/>
</dbReference>
<feature type="compositionally biased region" description="Basic and acidic residues" evidence="3">
    <location>
        <begin position="1336"/>
        <end position="1351"/>
    </location>
</feature>
<feature type="compositionally biased region" description="Basic and acidic residues" evidence="3">
    <location>
        <begin position="703"/>
        <end position="717"/>
    </location>
</feature>
<protein>
    <recommendedName>
        <fullName evidence="6">Regulator of chromosome condensation (RCC1) repeat-containing protein</fullName>
    </recommendedName>
</protein>
<dbReference type="InterPro" id="IPR009091">
    <property type="entry name" value="RCC1/BLIP-II"/>
</dbReference>
<evidence type="ECO:0000256" key="2">
    <source>
        <dbReference type="PROSITE-ProRule" id="PRU00235"/>
    </source>
</evidence>
<feature type="compositionally biased region" description="Basic and acidic residues" evidence="3">
    <location>
        <begin position="167"/>
        <end position="178"/>
    </location>
</feature>
<keyword evidence="1" id="KW-0677">Repeat</keyword>
<feature type="repeat" description="RCC1" evidence="2">
    <location>
        <begin position="2403"/>
        <end position="2474"/>
    </location>
</feature>
<feature type="compositionally biased region" description="Low complexity" evidence="3">
    <location>
        <begin position="2980"/>
        <end position="2990"/>
    </location>
</feature>
<accession>A0A2A9M9Q6</accession>
<proteinExistence type="predicted"/>
<feature type="region of interest" description="Disordered" evidence="3">
    <location>
        <begin position="3037"/>
        <end position="3058"/>
    </location>
</feature>
<feature type="region of interest" description="Disordered" evidence="3">
    <location>
        <begin position="702"/>
        <end position="744"/>
    </location>
</feature>
<feature type="region of interest" description="Disordered" evidence="3">
    <location>
        <begin position="1624"/>
        <end position="1645"/>
    </location>
</feature>
<feature type="repeat" description="RCC1" evidence="2">
    <location>
        <begin position="2861"/>
        <end position="2925"/>
    </location>
</feature>
<dbReference type="PANTHER" id="PTHR22870:SF408">
    <property type="entry name" value="OS09G0560450 PROTEIN"/>
    <property type="match status" value="1"/>
</dbReference>
<dbReference type="RefSeq" id="XP_029217060.1">
    <property type="nucleotide sequence ID" value="XM_029366600.1"/>
</dbReference>
<feature type="region of interest" description="Disordered" evidence="3">
    <location>
        <begin position="167"/>
        <end position="257"/>
    </location>
</feature>
<dbReference type="PROSITE" id="PS50012">
    <property type="entry name" value="RCC1_3"/>
    <property type="match status" value="2"/>
</dbReference>
<feature type="region of interest" description="Disordered" evidence="3">
    <location>
        <begin position="2257"/>
        <end position="2349"/>
    </location>
</feature>
<keyword evidence="5" id="KW-1185">Reference proteome</keyword>
<feature type="compositionally biased region" description="Basic and acidic residues" evidence="3">
    <location>
        <begin position="978"/>
        <end position="996"/>
    </location>
</feature>
<sequence length="3058" mass="331009">MGHCTSKSAGGGMRRSSFSGQLYTSFRGEEDGRRFSVASSPDRGDAGADDSECLLSLPPKLLHNLEVSLWSPLLFNASGYHRRMYWFADFGDPVAPQLIGQHVEARWDALKHDLRAQSQAECVRRLPELPTLAWFHLLLFYEARASELLQSLTEALVTNAWTPGARKGETLQDAKRGDDEDAEAPSQAEDWPTPSLSPVNELASSGLSAHASDAGSDADRGCTRGASDSGSSPVSLRPPSAKRSGRGQEGDAAAESAPSRKIAFLSNAFVRWSEALHRSYLLSQHLSWLTSIVAHALTTPELRKALALALYAYYTEERPPLGLRQPRDEAQIDPVTRAALREIIRDQIDEGAEAGAGQADDFGEEGRAAAGSELYRKRSSRIFHRDGARLDTYGYLGLMRVADAVKEYVESKRIDSDALQLDVLDWALAGFEYKGVVFVLVHDQAFWSAVRAEFRCCQVLRAAARPTDVHLAAKCGRLCAVEGFGLRVLASPLIPHCIERFHYPLPYTVAGDVMLKVFNSIHKGKPAKYAVRVPNPQNKLSLYAPRFQTLAPESTAYSAVTEEMMSLGPPHLWRMLVASAPASTPTPFSSAAPNLSVLSSLSRSLRGDAHSLGEARARRLISFPSVYRRPSAPLPVDCEAGRPPEIYRKLYPFLVAALHDARNGISRRFLYDAWVLWRAAPKPRRGELGRLIVEAAAAASGPGKRESFPRRARESGRRSRAAAALGDSSAEGEARREGYSHSHRTSLVNKTKLGIGKGEGEPLTIVKEYDPRPTEGEGLANNPQYALIFDGVSWTRPSIVPVENGDMEPVLRLAASLFGCSQNDLLPYQPLDETIGVEKDDFIWAFGHQCSIWTLAKGPNTGCVPDIRSAGRAPKVGSTSDYFQVDTIGRVAPPLEDSVSSRGKSALRMCLPWASAKFVISLAPRAVPIRPENYLLFPLPTSEEDEAKGSAGAAGPALFPSLPSIARRASALSGGSRRPADRLPASRDAAESPERLADADCPLARASLPASPYFAQSVHRRLLAVLRQRVPFLRHGGHLRKIVHHFGSNVGLTLWLLWAELDLHVHHRILLEDAESEAREAAAARAAHTPRGGGVDSPRLHEADAAGRRPRGSRGVAWSSGGGRGGGGLRMEEALLLQQADQLVRELVACEIVATAVKRVVRMYTSELPDRPLPFVYAIEALLPVLFRPDLWWRQVEKMLPDERRNMRHHESCLMVALWLSILEGTQVVAMRPWEVVSTFNSILRTARSVPTTLAHCLMHALNVEFSSSFLYVISMVPEAEAEDGFSRVHALFLRDQHMRRARRLAEEVEEGDRQRRGEQSTRAVAGLLHGRGRSRKGDAGRDAERKRLAAAEDASDTDDERALVEAAKSSAVRSLNSCIMSQDADSLFDAFDAEAETELQERKAKLVDASVDSVDAATRRLLSLDVSDLYQVSSMLVRAHFKQLELLPTEEAISTELLLLHGLREHITPESLLLEMRRKTVACARRLSEAVAPPPSEELLSLGAAPQASAEGRLRGSAWPAAPTIFAPRQEKFDSFIGRLLASNLSYAHDSGMAQYRLLVFRRFLEEDEHARRSDRGSTGWWMGRKASGALQSLPHRGSVLGLVRQFTSLLTVGDAAAAVPASCGGGGAQGGEAPGRDGRLKGRRERLPEVLDAVVRQRKAEKVDKPLPGWQRAASAFAGAAAAADRERKEMQTFEVRIKQNLDMATDLDLSKYLTPMQLGMLDGCRLLRTLSETGSSSRLTTLYAGHTLLTWTLILLSQGGVEEEGRRLLLARCVGDFAAVEDATRSLFSSEIEIAISILALRGLVNLWHGFLDAAKDFFIEALLLLFDAWGDPRLYGGRGHPFLLFLSWTLCQIAYLTRDWALLRAYAGIFRATRLFYPSCPFSLAAPASPPAEGARRAAETTGEEGQARQAPPRSGAADPPTAGEACPDADGDWGVQAREAYVAWVRDGPTAGARSDSREQVQVDAFIRGTLLYNFALISQDLVAWMAATHPANGTTFSQTVDIRKTKQALQVTRFASRSGGQVQAELATDARHTCGVDMELINYDGGGQVPQAALSGRLLSLGSNVAGQLGLGLPTAPATAAGGPASTQASPAGGASAAGQAGAEGELTAAGLGAANHATEEGTADDAQKNRDGTPKTEPGRRCADDAAQRGVDVWWTPQPSVVSALKDAPVMCCAAGFFHSAAVDVAGRLWAWGTNAEGQIGASYHHYADVVRGARLEELSAFSWNTLESDMQDTPDLDVEQFALFTSADVGGCEAPRPGRGGEDSGRQARGTDLPPAHGGPDTDENAAPGDAEAEKRAEGARWRASLFARTDGSRKKRHKGEGENDEDEEGQTARDSAQQTRLSAALENQSLTAGQKRHAVTAAIPTLVSVPGEPAARFKQVACGRDFTLALTTEGHVFAWGSNAFGCLGASDFRSRSRPQAIDSAAFSVAVAQFRGFEDDARIEIEPAKITEIRCGPDQCAALSEEQNLWVWGRGTSGELGLPPAYLAMLWHRPLSQSLGSTTSVVEADPDTWLPGPNSLQSSLAARPNTGAGLDEEHSPPRNPKALERRRTSGEKDEDVFHVWQSQGAKGLTGYSAKRKMEQQAWYRRLTQSVQGSPRRNGCVATPTRLRVLQFGSLEHFQEKMEQWNLRGEWQEKALSLVSLRRGEAGTDDLVATLPDELLHEVPTPSEEVLFLDIAFGASHTVCVDISNNLLTWGWDGDGQLALARDGEAREVRSETALASWKAERAKDGRRRDALKKEKGALLAAAGAGRGADCDDAPSCRATPCFHGCRLLEGKRAKAIAAGGNVSAAVDYDGALWVWGSNADGLLGAPRDQLARTSEPQKINLLRLKATGACISPDGRRLAVCTDTGEVLTWGRERFGSLGLASVPPLRSASADGEVETLQLDPARVPLLQGYFVSTVSLGVFHTLLLSGDPAAADAPWAASGGGAGPLAVGRPPTVDGAHRRRRPLQDFLATPIAAQRRRESRRASPSEAAAAPQPREKKNSIYMEQLNGEANVEYPRDMDADALAPGPLLESHAAPASACLAAFNTQPPAPHPSLERERVRK</sequence>
<evidence type="ECO:0000313" key="5">
    <source>
        <dbReference type="Proteomes" id="UP000224006"/>
    </source>
</evidence>
<dbReference type="Gene3D" id="2.130.10.30">
    <property type="entry name" value="Regulator of chromosome condensation 1/beta-lactamase-inhibitor protein II"/>
    <property type="match status" value="3"/>
</dbReference>
<comment type="caution">
    <text evidence="4">The sequence shown here is derived from an EMBL/GenBank/DDBJ whole genome shotgun (WGS) entry which is preliminary data.</text>
</comment>
<name>A0A2A9M9Q6_BESBE</name>
<dbReference type="PANTHER" id="PTHR22870">
    <property type="entry name" value="REGULATOR OF CHROMOSOME CONDENSATION"/>
    <property type="match status" value="1"/>
</dbReference>
<dbReference type="VEuPathDB" id="ToxoDB:BESB_082500"/>
<feature type="compositionally biased region" description="Basic and acidic residues" evidence="3">
    <location>
        <begin position="1098"/>
        <end position="1107"/>
    </location>
</feature>
<feature type="compositionally biased region" description="Basic and acidic residues" evidence="3">
    <location>
        <begin position="1636"/>
        <end position="1645"/>
    </location>
</feature>
<feature type="region of interest" description="Disordered" evidence="3">
    <location>
        <begin position="1891"/>
        <end position="1936"/>
    </location>
</feature>
<feature type="compositionally biased region" description="Basic and acidic residues" evidence="3">
    <location>
        <begin position="2132"/>
        <end position="2152"/>
    </location>
</feature>
<feature type="compositionally biased region" description="Low complexity" evidence="3">
    <location>
        <begin position="202"/>
        <end position="215"/>
    </location>
</feature>
<evidence type="ECO:0008006" key="6">
    <source>
        <dbReference type="Google" id="ProtNLM"/>
    </source>
</evidence>
<feature type="compositionally biased region" description="Gly residues" evidence="3">
    <location>
        <begin position="1625"/>
        <end position="1635"/>
    </location>
</feature>
<feature type="region of interest" description="Disordered" evidence="3">
    <location>
        <begin position="2084"/>
        <end position="2109"/>
    </location>
</feature>
<dbReference type="Pfam" id="PF13540">
    <property type="entry name" value="RCC1_2"/>
    <property type="match status" value="1"/>
</dbReference>
<dbReference type="STRING" id="94643.A0A2A9M9Q6"/>
<evidence type="ECO:0000313" key="4">
    <source>
        <dbReference type="EMBL" id="PFH33051.1"/>
    </source>
</evidence>
<dbReference type="OrthoDB" id="5370059at2759"/>
<feature type="region of interest" description="Disordered" evidence="3">
    <location>
        <begin position="2938"/>
        <end position="2998"/>
    </location>
</feature>
<gene>
    <name evidence="4" type="ORF">BESB_082500</name>
</gene>
<organism evidence="4 5">
    <name type="scientific">Besnoitia besnoiti</name>
    <name type="common">Apicomplexan protozoan</name>
    <dbReference type="NCBI Taxonomy" id="94643"/>
    <lineage>
        <taxon>Eukaryota</taxon>
        <taxon>Sar</taxon>
        <taxon>Alveolata</taxon>
        <taxon>Apicomplexa</taxon>
        <taxon>Conoidasida</taxon>
        <taxon>Coccidia</taxon>
        <taxon>Eucoccidiorida</taxon>
        <taxon>Eimeriorina</taxon>
        <taxon>Sarcocystidae</taxon>
        <taxon>Besnoitia</taxon>
    </lineage>
</organism>
<feature type="compositionally biased region" description="Basic and acidic residues" evidence="3">
    <location>
        <begin position="2543"/>
        <end position="2565"/>
    </location>
</feature>
<dbReference type="InterPro" id="IPR051210">
    <property type="entry name" value="Ub_ligase/GEF_domain"/>
</dbReference>
<feature type="compositionally biased region" description="Low complexity" evidence="3">
    <location>
        <begin position="721"/>
        <end position="731"/>
    </location>
</feature>
<dbReference type="EMBL" id="NWUJ01000009">
    <property type="protein sequence ID" value="PFH33051.1"/>
    <property type="molecule type" value="Genomic_DNA"/>
</dbReference>
<evidence type="ECO:0000256" key="1">
    <source>
        <dbReference type="ARBA" id="ARBA00022737"/>
    </source>
</evidence>
<dbReference type="SUPFAM" id="SSF50985">
    <property type="entry name" value="RCC1/BLIP-II"/>
    <property type="match status" value="2"/>
</dbReference>